<reference evidence="6" key="1">
    <citation type="submission" date="2023-05" db="EMBL/GenBank/DDBJ databases">
        <title>Draft genome of Pseudofrankia sp. BMG5.37.</title>
        <authorList>
            <person name="Gtari M."/>
            <person name="Ghodhbane F."/>
            <person name="Sbissi I."/>
        </authorList>
    </citation>
    <scope>NUCLEOTIDE SEQUENCE [LARGE SCALE GENOMIC DNA]</scope>
    <source>
        <strain evidence="6">BMG 814</strain>
    </source>
</reference>
<dbReference type="RefSeq" id="WP_306000721.1">
    <property type="nucleotide sequence ID" value="NZ_JASNFN010000020.1"/>
</dbReference>
<feature type="signal peptide" evidence="3">
    <location>
        <begin position="1"/>
        <end position="23"/>
    </location>
</feature>
<evidence type="ECO:0000256" key="3">
    <source>
        <dbReference type="SAM" id="SignalP"/>
    </source>
</evidence>
<evidence type="ECO:0000256" key="1">
    <source>
        <dbReference type="SAM" id="Coils"/>
    </source>
</evidence>
<name>A0ABT9IEZ4_9ACTN</name>
<feature type="compositionally biased region" description="Basic and acidic residues" evidence="2">
    <location>
        <begin position="201"/>
        <end position="214"/>
    </location>
</feature>
<evidence type="ECO:0000259" key="4">
    <source>
        <dbReference type="Pfam" id="PF04536"/>
    </source>
</evidence>
<dbReference type="EMBL" id="JASNFN010000020">
    <property type="protein sequence ID" value="MDP5184128.1"/>
    <property type="molecule type" value="Genomic_DNA"/>
</dbReference>
<feature type="coiled-coil region" evidence="1">
    <location>
        <begin position="334"/>
        <end position="387"/>
    </location>
</feature>
<keyword evidence="6" id="KW-1185">Reference proteome</keyword>
<sequence>MRRLCVVLGVLAVLVLGGGPAWAVPPFRLADQVTDEVGALDGSVAQVRDVVDDLRADTGTELHVVFVSSFSGADQGEWAQATAELSQLGEEDALLAVAVDDERYGTVRPADFPVIGGEFDELTDERVAPRLSDGDWAGAVAAFAELLRDGGAAAGDEPVEAADGGSGGSGVLLVLGGIAVVGGGAYLLTRSRRARGGALPPDRRRTEPDPHEGVPTDQLQGRASEALLVLDEAVKTSQLDLDFARAQYGEEAVVGFGAALAQSKADLGRAFTVRQQLDDDVPEDDPTTRRMLAEILALTGAAGARLDELSAAFEQLRDLERTAPEVLAGLEPRIAALRARLPEEERRLADVRERYAGSAVTAVADNVQEAAARLDAADDEVREASEALAAGRGGQAVGDIRAAEDAVAQTGTLLDAVGRLAADLDAAADRVGAVRAETEKDLAEARALVSGGDRSGLPPQIARAEAALVAADAALRPADGAPGDPLAALRQLEDADAALEEALATARDAQTQARRAAAALDQALLTARAAVGAAADFVDTRRGAVGPEARTRLAEARRHLDAAVGLGRTDPVAALREAHQAGLLAQHALDLAQDDVGRWRSGYGPGGFGGYGGGYRRGGVDLGSLVLGGILMGGGRGFGGSSGGFGGGFGGRSGGGGFGGGGLGGGGSFGGGGRSGGGTF</sequence>
<dbReference type="InterPro" id="IPR007621">
    <property type="entry name" value="TPM_dom"/>
</dbReference>
<feature type="region of interest" description="Disordered" evidence="2">
    <location>
        <begin position="193"/>
        <end position="218"/>
    </location>
</feature>
<dbReference type="Gene3D" id="3.10.310.50">
    <property type="match status" value="1"/>
</dbReference>
<accession>A0ABT9IEZ4</accession>
<organism evidence="5 6">
    <name type="scientific">Blastococcus carthaginiensis</name>
    <dbReference type="NCBI Taxonomy" id="3050034"/>
    <lineage>
        <taxon>Bacteria</taxon>
        <taxon>Bacillati</taxon>
        <taxon>Actinomycetota</taxon>
        <taxon>Actinomycetes</taxon>
        <taxon>Geodermatophilales</taxon>
        <taxon>Geodermatophilaceae</taxon>
        <taxon>Blastococcus</taxon>
    </lineage>
</organism>
<keyword evidence="3" id="KW-0732">Signal</keyword>
<keyword evidence="1" id="KW-0175">Coiled coil</keyword>
<proteinExistence type="predicted"/>
<comment type="caution">
    <text evidence="5">The sequence shown here is derived from an EMBL/GenBank/DDBJ whole genome shotgun (WGS) entry which is preliminary data.</text>
</comment>
<feature type="domain" description="TPM" evidence="4">
    <location>
        <begin position="33"/>
        <end position="147"/>
    </location>
</feature>
<dbReference type="Proteomes" id="UP001233673">
    <property type="component" value="Unassembled WGS sequence"/>
</dbReference>
<feature type="coiled-coil region" evidence="1">
    <location>
        <begin position="489"/>
        <end position="519"/>
    </location>
</feature>
<evidence type="ECO:0000256" key="2">
    <source>
        <dbReference type="SAM" id="MobiDB-lite"/>
    </source>
</evidence>
<evidence type="ECO:0000313" key="6">
    <source>
        <dbReference type="Proteomes" id="UP001233673"/>
    </source>
</evidence>
<evidence type="ECO:0000313" key="5">
    <source>
        <dbReference type="EMBL" id="MDP5184128.1"/>
    </source>
</evidence>
<protein>
    <submittedName>
        <fullName evidence="5">TPM domain-containing protein</fullName>
    </submittedName>
</protein>
<feature type="chain" id="PRO_5046509729" evidence="3">
    <location>
        <begin position="24"/>
        <end position="680"/>
    </location>
</feature>
<dbReference type="Pfam" id="PF04536">
    <property type="entry name" value="TPM_phosphatase"/>
    <property type="match status" value="1"/>
</dbReference>
<gene>
    <name evidence="5" type="ORF">QOZ88_15935</name>
</gene>